<evidence type="ECO:0000313" key="1">
    <source>
        <dbReference type="EMBL" id="KRY82993.1"/>
    </source>
</evidence>
<protein>
    <submittedName>
        <fullName evidence="1">Uncharacterized protein</fullName>
    </submittedName>
</protein>
<dbReference type="EMBL" id="JYDT01000154">
    <property type="protein sequence ID" value="KRY82993.1"/>
    <property type="molecule type" value="Genomic_DNA"/>
</dbReference>
<sequence>MPIHVASMSASVSGRVASDVATILFGRDDDVVYSFQHPVVDCLLSFITFVAWRCWVDALLEGALALQMSMSDNARFKDLGGFVQRQDVTFLKKTSPYIVVVDAKDNLTQQPNSFTITEATTIRQLTRWHVASWLLTSVTKRGDLNRHCIFVKPVVRTILCDRAHNQDRQTLHLYSSSSVKLMVDKDRNTFHFFNHMSNGPLNSSKSNEEIDKRDTWAEKLLHRNVKPRIMHASYIYESLLSAWLKIGSRIADKMYGRLIRSEGTKKVAA</sequence>
<dbReference type="AlphaFoldDB" id="A0A0V1FB62"/>
<accession>A0A0V1FB62</accession>
<proteinExistence type="predicted"/>
<name>A0A0V1FB62_TRIPS</name>
<evidence type="ECO:0000313" key="2">
    <source>
        <dbReference type="Proteomes" id="UP000054995"/>
    </source>
</evidence>
<reference evidence="1 2" key="1">
    <citation type="submission" date="2015-01" db="EMBL/GenBank/DDBJ databases">
        <title>Evolution of Trichinella species and genotypes.</title>
        <authorList>
            <person name="Korhonen P.K."/>
            <person name="Edoardo P."/>
            <person name="Giuseppe L.R."/>
            <person name="Gasser R.B."/>
        </authorList>
    </citation>
    <scope>NUCLEOTIDE SEQUENCE [LARGE SCALE GENOMIC DNA]</scope>
    <source>
        <strain evidence="1">ISS470</strain>
    </source>
</reference>
<organism evidence="1 2">
    <name type="scientific">Trichinella pseudospiralis</name>
    <name type="common">Parasitic roundworm</name>
    <dbReference type="NCBI Taxonomy" id="6337"/>
    <lineage>
        <taxon>Eukaryota</taxon>
        <taxon>Metazoa</taxon>
        <taxon>Ecdysozoa</taxon>
        <taxon>Nematoda</taxon>
        <taxon>Enoplea</taxon>
        <taxon>Dorylaimia</taxon>
        <taxon>Trichinellida</taxon>
        <taxon>Trichinellidae</taxon>
        <taxon>Trichinella</taxon>
    </lineage>
</organism>
<dbReference type="Proteomes" id="UP000054995">
    <property type="component" value="Unassembled WGS sequence"/>
</dbReference>
<comment type="caution">
    <text evidence="1">The sequence shown here is derived from an EMBL/GenBank/DDBJ whole genome shotgun (WGS) entry which is preliminary data.</text>
</comment>
<gene>
    <name evidence="1" type="ORF">T4D_4152</name>
</gene>
<keyword evidence="2" id="KW-1185">Reference proteome</keyword>